<dbReference type="Proteomes" id="UP001231189">
    <property type="component" value="Unassembled WGS sequence"/>
</dbReference>
<accession>A0AAD8SYN4</accession>
<comment type="caution">
    <text evidence="1">The sequence shown here is derived from an EMBL/GenBank/DDBJ whole genome shotgun (WGS) entry which is preliminary data.</text>
</comment>
<proteinExistence type="predicted"/>
<reference evidence="1" key="1">
    <citation type="submission" date="2023-07" db="EMBL/GenBank/DDBJ databases">
        <title>A chromosome-level genome assembly of Lolium multiflorum.</title>
        <authorList>
            <person name="Chen Y."/>
            <person name="Copetti D."/>
            <person name="Kolliker R."/>
            <person name="Studer B."/>
        </authorList>
    </citation>
    <scope>NUCLEOTIDE SEQUENCE</scope>
    <source>
        <strain evidence="1">02402/16</strain>
        <tissue evidence="1">Leaf</tissue>
    </source>
</reference>
<dbReference type="EMBL" id="JAUUTY010000003">
    <property type="protein sequence ID" value="KAK1666030.1"/>
    <property type="molecule type" value="Genomic_DNA"/>
</dbReference>
<evidence type="ECO:0000313" key="1">
    <source>
        <dbReference type="EMBL" id="KAK1666030.1"/>
    </source>
</evidence>
<dbReference type="AlphaFoldDB" id="A0AAD8SYN4"/>
<sequence length="102" mass="11402">MEETTHAKGNSEKKQIPVPVCPTQSGEHVQLTFSFRVVPLELLTGKKAFYVDGPEEELGVLLRHDCAGHTALLSFTPWVAEACRLEELIECGIRALLRRWAT</sequence>
<evidence type="ECO:0000313" key="2">
    <source>
        <dbReference type="Proteomes" id="UP001231189"/>
    </source>
</evidence>
<gene>
    <name evidence="1" type="ORF">QYE76_054189</name>
</gene>
<name>A0AAD8SYN4_LOLMU</name>
<keyword evidence="2" id="KW-1185">Reference proteome</keyword>
<protein>
    <submittedName>
        <fullName evidence="1">Uncharacterized protein</fullName>
    </submittedName>
</protein>
<organism evidence="1 2">
    <name type="scientific">Lolium multiflorum</name>
    <name type="common">Italian ryegrass</name>
    <name type="synonym">Lolium perenne subsp. multiflorum</name>
    <dbReference type="NCBI Taxonomy" id="4521"/>
    <lineage>
        <taxon>Eukaryota</taxon>
        <taxon>Viridiplantae</taxon>
        <taxon>Streptophyta</taxon>
        <taxon>Embryophyta</taxon>
        <taxon>Tracheophyta</taxon>
        <taxon>Spermatophyta</taxon>
        <taxon>Magnoliopsida</taxon>
        <taxon>Liliopsida</taxon>
        <taxon>Poales</taxon>
        <taxon>Poaceae</taxon>
        <taxon>BOP clade</taxon>
        <taxon>Pooideae</taxon>
        <taxon>Poodae</taxon>
        <taxon>Poeae</taxon>
        <taxon>Poeae Chloroplast Group 2 (Poeae type)</taxon>
        <taxon>Loliodinae</taxon>
        <taxon>Loliinae</taxon>
        <taxon>Lolium</taxon>
    </lineage>
</organism>